<keyword evidence="4" id="KW-0274">FAD</keyword>
<dbReference type="InterPro" id="IPR004099">
    <property type="entry name" value="Pyr_nucl-diS_OxRdtase_dimer"/>
</dbReference>
<accession>A0ABW5RF34</accession>
<organism evidence="8 9">
    <name type="scientific">Marinicrinis sediminis</name>
    <dbReference type="NCBI Taxonomy" id="1652465"/>
    <lineage>
        <taxon>Bacteria</taxon>
        <taxon>Bacillati</taxon>
        <taxon>Bacillota</taxon>
        <taxon>Bacilli</taxon>
        <taxon>Bacillales</taxon>
        <taxon>Paenibacillaceae</taxon>
    </lineage>
</organism>
<evidence type="ECO:0000256" key="1">
    <source>
        <dbReference type="ARBA" id="ARBA00001974"/>
    </source>
</evidence>
<evidence type="ECO:0000256" key="2">
    <source>
        <dbReference type="ARBA" id="ARBA00009130"/>
    </source>
</evidence>
<dbReference type="SUPFAM" id="SSF52821">
    <property type="entry name" value="Rhodanese/Cell cycle control phosphatase"/>
    <property type="match status" value="1"/>
</dbReference>
<sequence length="550" mass="60407">MTNHPQKVLIVGGVAGGASAAARLRRLDEQAHIVLFERGPYISFANCGLPYHISETIQDRGKLLVQTPEAMTQRFNLDIRIESEVVAIDPERKMVTVNSRERGQYEESYDQLLLSPGAKPIRPALPGMDHERVFTLRSIPDMDRIKEQIQAHRPQHATIIGGGFIGVEMAENLREIGLDVALIEAGPHILAPFDADVSVWIEHELQQKGVHLLAEHRLTAIAEQADKLQLSFEHPNQPLETDFVILAIGVQPDTAFLADSGIERTDRGHIIVDEQCRTNVADIYAVGDAIQVADKVNGHATAVPLAGPANKQGRIAADQIAGLSTTYTGTQGTAIIKVFDLTAACTGMNEKALKQQNIPYQKVIVHPLSHAGYYPGASAMTLKILFDEQGKLLGGQAVGKDGVDKRIDVLATAIHFKGSINDLTELELSYAPPYSSAKDPVNMAGYAAENIRTGKTRVFAVEDLSTRDEQSVLLDVRTKKEFEQGHIPGSVHIPVDELRDRINELPTETEIWVYCQVGIRGYTASRILEQHGYETRNLTGGYKSYAAMNR</sequence>
<dbReference type="PROSITE" id="PS50206">
    <property type="entry name" value="RHODANESE_3"/>
    <property type="match status" value="1"/>
</dbReference>
<dbReference type="InterPro" id="IPR036873">
    <property type="entry name" value="Rhodanese-like_dom_sf"/>
</dbReference>
<dbReference type="EMBL" id="JBHUMM010000045">
    <property type="protein sequence ID" value="MFD2673683.1"/>
    <property type="molecule type" value="Genomic_DNA"/>
</dbReference>
<dbReference type="PANTHER" id="PTHR43429:SF1">
    <property type="entry name" value="NAD(P)H SULFUR OXIDOREDUCTASE (COA-DEPENDENT)"/>
    <property type="match status" value="1"/>
</dbReference>
<evidence type="ECO:0000256" key="4">
    <source>
        <dbReference type="ARBA" id="ARBA00022827"/>
    </source>
</evidence>
<dbReference type="Pfam" id="PF07992">
    <property type="entry name" value="Pyr_redox_2"/>
    <property type="match status" value="1"/>
</dbReference>
<dbReference type="InterPro" id="IPR016156">
    <property type="entry name" value="FAD/NAD-linked_Rdtase_dimer_sf"/>
</dbReference>
<dbReference type="SUPFAM" id="SSF55424">
    <property type="entry name" value="FAD/NAD-linked reductases, dimerisation (C-terminal) domain"/>
    <property type="match status" value="1"/>
</dbReference>
<evidence type="ECO:0000313" key="8">
    <source>
        <dbReference type="EMBL" id="MFD2673683.1"/>
    </source>
</evidence>
<dbReference type="PRINTS" id="PR00368">
    <property type="entry name" value="FADPNR"/>
</dbReference>
<gene>
    <name evidence="8" type="ORF">ACFSUC_19205</name>
</gene>
<dbReference type="InterPro" id="IPR023753">
    <property type="entry name" value="FAD/NAD-binding_dom"/>
</dbReference>
<comment type="similarity">
    <text evidence="2">Belongs to the class-III pyridine nucleotide-disulfide oxidoreductase family.</text>
</comment>
<dbReference type="Pfam" id="PF02852">
    <property type="entry name" value="Pyr_redox_dim"/>
    <property type="match status" value="1"/>
</dbReference>
<dbReference type="Gene3D" id="3.50.50.60">
    <property type="entry name" value="FAD/NAD(P)-binding domain"/>
    <property type="match status" value="2"/>
</dbReference>
<dbReference type="SUPFAM" id="SSF51905">
    <property type="entry name" value="FAD/NAD(P)-binding domain"/>
    <property type="match status" value="1"/>
</dbReference>
<feature type="domain" description="Rhodanese" evidence="7">
    <location>
        <begin position="467"/>
        <end position="550"/>
    </location>
</feature>
<dbReference type="Pfam" id="PF00581">
    <property type="entry name" value="Rhodanese"/>
    <property type="match status" value="1"/>
</dbReference>
<evidence type="ECO:0000313" key="9">
    <source>
        <dbReference type="Proteomes" id="UP001597497"/>
    </source>
</evidence>
<evidence type="ECO:0000256" key="6">
    <source>
        <dbReference type="ARBA" id="ARBA00023284"/>
    </source>
</evidence>
<dbReference type="Proteomes" id="UP001597497">
    <property type="component" value="Unassembled WGS sequence"/>
</dbReference>
<evidence type="ECO:0000259" key="7">
    <source>
        <dbReference type="PROSITE" id="PS50206"/>
    </source>
</evidence>
<dbReference type="PRINTS" id="PR00411">
    <property type="entry name" value="PNDRDTASEI"/>
</dbReference>
<dbReference type="RefSeq" id="WP_379931266.1">
    <property type="nucleotide sequence ID" value="NZ_JBHUMM010000045.1"/>
</dbReference>
<dbReference type="Gene3D" id="3.40.250.10">
    <property type="entry name" value="Rhodanese-like domain"/>
    <property type="match status" value="1"/>
</dbReference>
<keyword evidence="5" id="KW-0560">Oxidoreductase</keyword>
<dbReference type="CDD" id="cd01524">
    <property type="entry name" value="RHOD_Pyr_redox"/>
    <property type="match status" value="1"/>
</dbReference>
<keyword evidence="3" id="KW-0285">Flavoprotein</keyword>
<name>A0ABW5RF34_9BACL</name>
<keyword evidence="6" id="KW-0676">Redox-active center</keyword>
<dbReference type="PANTHER" id="PTHR43429">
    <property type="entry name" value="PYRIDINE NUCLEOTIDE-DISULFIDE OXIDOREDUCTASE DOMAIN-CONTAINING"/>
    <property type="match status" value="1"/>
</dbReference>
<comment type="cofactor">
    <cofactor evidence="1">
        <name>FAD</name>
        <dbReference type="ChEBI" id="CHEBI:57692"/>
    </cofactor>
</comment>
<keyword evidence="9" id="KW-1185">Reference proteome</keyword>
<dbReference type="InterPro" id="IPR001763">
    <property type="entry name" value="Rhodanese-like_dom"/>
</dbReference>
<comment type="caution">
    <text evidence="8">The sequence shown here is derived from an EMBL/GenBank/DDBJ whole genome shotgun (WGS) entry which is preliminary data.</text>
</comment>
<protein>
    <submittedName>
        <fullName evidence="8">FAD-dependent oxidoreductase</fullName>
    </submittedName>
</protein>
<dbReference type="InterPro" id="IPR036188">
    <property type="entry name" value="FAD/NAD-bd_sf"/>
</dbReference>
<evidence type="ECO:0000256" key="3">
    <source>
        <dbReference type="ARBA" id="ARBA00022630"/>
    </source>
</evidence>
<proteinExistence type="inferred from homology"/>
<dbReference type="SMART" id="SM00450">
    <property type="entry name" value="RHOD"/>
    <property type="match status" value="1"/>
</dbReference>
<reference evidence="9" key="1">
    <citation type="journal article" date="2019" name="Int. J. Syst. Evol. Microbiol.">
        <title>The Global Catalogue of Microorganisms (GCM) 10K type strain sequencing project: providing services to taxonomists for standard genome sequencing and annotation.</title>
        <authorList>
            <consortium name="The Broad Institute Genomics Platform"/>
            <consortium name="The Broad Institute Genome Sequencing Center for Infectious Disease"/>
            <person name="Wu L."/>
            <person name="Ma J."/>
        </authorList>
    </citation>
    <scope>NUCLEOTIDE SEQUENCE [LARGE SCALE GENOMIC DNA]</scope>
    <source>
        <strain evidence="9">KCTC 33676</strain>
    </source>
</reference>
<dbReference type="InterPro" id="IPR050260">
    <property type="entry name" value="FAD-bd_OxRdtase"/>
</dbReference>
<evidence type="ECO:0000256" key="5">
    <source>
        <dbReference type="ARBA" id="ARBA00023002"/>
    </source>
</evidence>